<dbReference type="PANTHER" id="PTHR33495:SF2">
    <property type="entry name" value="ANTI-SIGMA FACTOR ANTAGONIST TM_1081-RELATED"/>
    <property type="match status" value="1"/>
</dbReference>
<dbReference type="InterPro" id="IPR003658">
    <property type="entry name" value="Anti-sigma_ant"/>
</dbReference>
<gene>
    <name evidence="5" type="primary">rsbV_1</name>
    <name evidence="5" type="ORF">Pro02_00270</name>
</gene>
<comment type="caution">
    <text evidence="5">The sequence shown here is derived from an EMBL/GenBank/DDBJ whole genome shotgun (WGS) entry which is preliminary data.</text>
</comment>
<evidence type="ECO:0000256" key="2">
    <source>
        <dbReference type="RuleBase" id="RU003749"/>
    </source>
</evidence>
<keyword evidence="6" id="KW-1185">Reference proteome</keyword>
<evidence type="ECO:0000313" key="5">
    <source>
        <dbReference type="EMBL" id="GIH81619.1"/>
    </source>
</evidence>
<dbReference type="AlphaFoldDB" id="A0A8J3W9D8"/>
<feature type="region of interest" description="Disordered" evidence="3">
    <location>
        <begin position="119"/>
        <end position="138"/>
    </location>
</feature>
<evidence type="ECO:0000313" key="6">
    <source>
        <dbReference type="Proteomes" id="UP000655044"/>
    </source>
</evidence>
<dbReference type="OrthoDB" id="5471473at2"/>
<dbReference type="Gene3D" id="3.30.750.24">
    <property type="entry name" value="STAS domain"/>
    <property type="match status" value="1"/>
</dbReference>
<dbReference type="PANTHER" id="PTHR33495">
    <property type="entry name" value="ANTI-SIGMA FACTOR ANTAGONIST TM_1081-RELATED-RELATED"/>
    <property type="match status" value="1"/>
</dbReference>
<evidence type="ECO:0000256" key="1">
    <source>
        <dbReference type="ARBA" id="ARBA00009013"/>
    </source>
</evidence>
<dbReference type="PROSITE" id="PS50801">
    <property type="entry name" value="STAS"/>
    <property type="match status" value="1"/>
</dbReference>
<dbReference type="InterPro" id="IPR002645">
    <property type="entry name" value="STAS_dom"/>
</dbReference>
<proteinExistence type="inferred from homology"/>
<organism evidence="5 6">
    <name type="scientific">Planobispora rosea</name>
    <dbReference type="NCBI Taxonomy" id="35762"/>
    <lineage>
        <taxon>Bacteria</taxon>
        <taxon>Bacillati</taxon>
        <taxon>Actinomycetota</taxon>
        <taxon>Actinomycetes</taxon>
        <taxon>Streptosporangiales</taxon>
        <taxon>Streptosporangiaceae</taxon>
        <taxon>Planobispora</taxon>
    </lineage>
</organism>
<dbReference type="NCBIfam" id="TIGR00377">
    <property type="entry name" value="ant_ant_sig"/>
    <property type="match status" value="1"/>
</dbReference>
<evidence type="ECO:0000259" key="4">
    <source>
        <dbReference type="PROSITE" id="PS50801"/>
    </source>
</evidence>
<dbReference type="EMBL" id="BOOI01000001">
    <property type="protein sequence ID" value="GIH81619.1"/>
    <property type="molecule type" value="Genomic_DNA"/>
</dbReference>
<reference evidence="5" key="1">
    <citation type="submission" date="2021-01" db="EMBL/GenBank/DDBJ databases">
        <title>Whole genome shotgun sequence of Planobispora rosea NBRC 15558.</title>
        <authorList>
            <person name="Komaki H."/>
            <person name="Tamura T."/>
        </authorList>
    </citation>
    <scope>NUCLEOTIDE SEQUENCE</scope>
    <source>
        <strain evidence="5">NBRC 15558</strain>
    </source>
</reference>
<comment type="similarity">
    <text evidence="1 2">Belongs to the anti-sigma-factor antagonist family.</text>
</comment>
<evidence type="ECO:0000256" key="3">
    <source>
        <dbReference type="SAM" id="MobiDB-lite"/>
    </source>
</evidence>
<name>A0A8J3W9D8_PLARO</name>
<dbReference type="SUPFAM" id="SSF52091">
    <property type="entry name" value="SpoIIaa-like"/>
    <property type="match status" value="1"/>
</dbReference>
<dbReference type="CDD" id="cd07043">
    <property type="entry name" value="STAS_anti-anti-sigma_factors"/>
    <property type="match status" value="1"/>
</dbReference>
<dbReference type="Proteomes" id="UP000655044">
    <property type="component" value="Unassembled WGS sequence"/>
</dbReference>
<dbReference type="RefSeq" id="WP_068920446.1">
    <property type="nucleotide sequence ID" value="NZ_BMQP01000016.1"/>
</dbReference>
<accession>A0A8J3W9D8</accession>
<sequence length="138" mass="14675">MLFAPGSTRFTVTAALHRDSEAVILQAGGELDIGSAPILREQLGRVWELPDVAVLIVDLADLTFCDSVGLSELVRALKRSEAGGTRLILTGVGDLMTRVLTITGLRKVFEIHPSTADALRASAGPEDRRGNESLSPVP</sequence>
<feature type="domain" description="STAS" evidence="4">
    <location>
        <begin position="12"/>
        <end position="122"/>
    </location>
</feature>
<dbReference type="InterPro" id="IPR036513">
    <property type="entry name" value="STAS_dom_sf"/>
</dbReference>
<dbReference type="GO" id="GO:0043856">
    <property type="term" value="F:anti-sigma factor antagonist activity"/>
    <property type="evidence" value="ECO:0007669"/>
    <property type="project" value="InterPro"/>
</dbReference>
<protein>
    <recommendedName>
        <fullName evidence="2">Anti-sigma factor antagonist</fullName>
    </recommendedName>
</protein>
<dbReference type="Pfam" id="PF01740">
    <property type="entry name" value="STAS"/>
    <property type="match status" value="1"/>
</dbReference>